<dbReference type="Gene3D" id="3.40.50.300">
    <property type="entry name" value="P-loop containing nucleotide triphosphate hydrolases"/>
    <property type="match status" value="1"/>
</dbReference>
<evidence type="ECO:0000256" key="5">
    <source>
        <dbReference type="SAM" id="MobiDB-lite"/>
    </source>
</evidence>
<dbReference type="InterPro" id="IPR007696">
    <property type="entry name" value="DNA_mismatch_repair_MutS_core"/>
</dbReference>
<evidence type="ECO:0000256" key="3">
    <source>
        <dbReference type="ARBA" id="ARBA00022840"/>
    </source>
</evidence>
<dbReference type="AlphaFoldDB" id="A0A162TSG0"/>
<comment type="similarity">
    <text evidence="1">Belongs to the DNA mismatch repair MutS family.</text>
</comment>
<dbReference type="InterPro" id="IPR007860">
    <property type="entry name" value="DNA_mmatch_repair_MutS_con_dom"/>
</dbReference>
<keyword evidence="2" id="KW-0547">Nucleotide-binding</keyword>
<dbReference type="Gene3D" id="1.10.1420.10">
    <property type="match status" value="1"/>
</dbReference>
<feature type="domain" description="DNA mismatch repair protein MutS core" evidence="6">
    <location>
        <begin position="258"/>
        <end position="462"/>
    </location>
</feature>
<dbReference type="Pfam" id="PF05188">
    <property type="entry name" value="MutS_II"/>
    <property type="match status" value="1"/>
</dbReference>
<dbReference type="OrthoDB" id="10252754at2759"/>
<dbReference type="PANTHER" id="PTHR11361">
    <property type="entry name" value="DNA MISMATCH REPAIR PROTEIN MUTS FAMILY MEMBER"/>
    <property type="match status" value="1"/>
</dbReference>
<evidence type="ECO:0000259" key="6">
    <source>
        <dbReference type="SMART" id="SM00533"/>
    </source>
</evidence>
<gene>
    <name evidence="7" type="ORF">MUCCIDRAFT_107371</name>
</gene>
<reference evidence="7 8" key="1">
    <citation type="submission" date="2015-06" db="EMBL/GenBank/DDBJ databases">
        <title>Expansion of signal transduction pathways in fungi by whole-genome duplication.</title>
        <authorList>
            <consortium name="DOE Joint Genome Institute"/>
            <person name="Corrochano L.M."/>
            <person name="Kuo A."/>
            <person name="Marcet-Houben M."/>
            <person name="Polaino S."/>
            <person name="Salamov A."/>
            <person name="Villalobos J.M."/>
            <person name="Alvarez M.I."/>
            <person name="Avalos J."/>
            <person name="Benito E.P."/>
            <person name="Benoit I."/>
            <person name="Burger G."/>
            <person name="Camino L.P."/>
            <person name="Canovas D."/>
            <person name="Cerda-Olmedo E."/>
            <person name="Cheng J.-F."/>
            <person name="Dominguez A."/>
            <person name="Elias M."/>
            <person name="Eslava A.P."/>
            <person name="Glaser F."/>
            <person name="Grimwood J."/>
            <person name="Gutierrez G."/>
            <person name="Heitman J."/>
            <person name="Henrissat B."/>
            <person name="Iturriaga E.A."/>
            <person name="Lang B.F."/>
            <person name="Lavin J.L."/>
            <person name="Lee S."/>
            <person name="Li W."/>
            <person name="Lindquist E."/>
            <person name="Lopez-Garcia S."/>
            <person name="Luque E.M."/>
            <person name="Marcos A.T."/>
            <person name="Martin J."/>
            <person name="Mccluskey K."/>
            <person name="Medina H.R."/>
            <person name="Miralles-Duran A."/>
            <person name="Miyazaki A."/>
            <person name="Munoz-Torres E."/>
            <person name="Oguiza J.A."/>
            <person name="Ohm R."/>
            <person name="Olmedo M."/>
            <person name="Orejas M."/>
            <person name="Ortiz-Castellanos L."/>
            <person name="Pisabarro A.G."/>
            <person name="Rodriguez-Romero J."/>
            <person name="Ruiz-Herrera J."/>
            <person name="Ruiz-Vazquez R."/>
            <person name="Sanz C."/>
            <person name="Schackwitz W."/>
            <person name="Schmutz J."/>
            <person name="Shahriari M."/>
            <person name="Shelest E."/>
            <person name="Silva-Franco F."/>
            <person name="Soanes D."/>
            <person name="Syed K."/>
            <person name="Tagua V.G."/>
            <person name="Talbot N.J."/>
            <person name="Thon M."/>
            <person name="De Vries R.P."/>
            <person name="Wiebenga A."/>
            <person name="Yadav J.S."/>
            <person name="Braun E.L."/>
            <person name="Baker S."/>
            <person name="Garre V."/>
            <person name="Horwitz B."/>
            <person name="Torres-Martinez S."/>
            <person name="Idnurm A."/>
            <person name="Herrera-Estrella A."/>
            <person name="Gabaldon T."/>
            <person name="Grigoriev I.V."/>
        </authorList>
    </citation>
    <scope>NUCLEOTIDE SEQUENCE [LARGE SCALE GENOMIC DNA]</scope>
    <source>
        <strain evidence="7 8">CBS 277.49</strain>
    </source>
</reference>
<dbReference type="VEuPathDB" id="FungiDB:MUCCIDRAFT_107371"/>
<dbReference type="Proteomes" id="UP000077051">
    <property type="component" value="Unassembled WGS sequence"/>
</dbReference>
<proteinExistence type="inferred from homology"/>
<dbReference type="InterPro" id="IPR000432">
    <property type="entry name" value="DNA_mismatch_repair_MutS_C"/>
</dbReference>
<sequence>MTSRDSRKKASRNKQQNRSIRRGRDENQTSILDYFNTVVPLNGEDKRRNLSVKDEKILTPGATTLTDTALLTNELLDTYIVMSIKEQCSDNSMPPTFAICFVDTATAEFNLVHFQDDVHRTKFETLITQIRPRELVVEHLALTNTTISLLESILKEPKWATLADDAEFWDARMTEDEISHHEYFGPKGDLANEQLTVAMAEARKDPLLMSVCFSLDEELLSLKRVAMYDPICTATSLVLDGKTLAHLNIFQNSHDGSSTEGTLFEILDNTTTAFGKRLFKQWLCHPLRRIEDINGRLDAVEDLIDLDSLNSTIFKDIDGMPDLERLVSHIHSTRVHVNKEFRVALRGLRKARRIIRTLIQNKDHIKSVLLNQLIDQFPDITDKLNSLRSALMTRDVYVNKLYAAFNESYPIWLLAVQSIAKLDALMSLARASMKLGGKPILLDQEKSVIEIKNLRLPRAVLPGIVPRGAALATGQEARDSVLKGLHTGGVSTLLKQTCVAIIMAQLGGYVPAQSCRLTPCDRIHISTGATSNTLKLRSTTFIEKSAEYPKIMRDATTRSLIIS</sequence>
<dbReference type="Gene3D" id="3.30.420.110">
    <property type="entry name" value="MutS, connector domain"/>
    <property type="match status" value="1"/>
</dbReference>
<dbReference type="STRING" id="747725.A0A162TSG0"/>
<dbReference type="SUPFAM" id="SSF48334">
    <property type="entry name" value="DNA repair protein MutS, domain III"/>
    <property type="match status" value="1"/>
</dbReference>
<keyword evidence="8" id="KW-1185">Reference proteome</keyword>
<evidence type="ECO:0000313" key="7">
    <source>
        <dbReference type="EMBL" id="OAD06782.1"/>
    </source>
</evidence>
<dbReference type="PANTHER" id="PTHR11361:SF148">
    <property type="entry name" value="DNA MISMATCH REPAIR PROTEIN MSH6"/>
    <property type="match status" value="1"/>
</dbReference>
<keyword evidence="3" id="KW-0067">ATP-binding</keyword>
<dbReference type="Pfam" id="PF00488">
    <property type="entry name" value="MutS_V"/>
    <property type="match status" value="1"/>
</dbReference>
<keyword evidence="4" id="KW-0238">DNA-binding</keyword>
<dbReference type="SUPFAM" id="SSF53150">
    <property type="entry name" value="DNA repair protein MutS, domain II"/>
    <property type="match status" value="1"/>
</dbReference>
<dbReference type="GO" id="GO:0032301">
    <property type="term" value="C:MutSalpha complex"/>
    <property type="evidence" value="ECO:0007669"/>
    <property type="project" value="TreeGrafter"/>
</dbReference>
<organism evidence="7 8">
    <name type="scientific">Mucor lusitanicus CBS 277.49</name>
    <dbReference type="NCBI Taxonomy" id="747725"/>
    <lineage>
        <taxon>Eukaryota</taxon>
        <taxon>Fungi</taxon>
        <taxon>Fungi incertae sedis</taxon>
        <taxon>Mucoromycota</taxon>
        <taxon>Mucoromycotina</taxon>
        <taxon>Mucoromycetes</taxon>
        <taxon>Mucorales</taxon>
        <taxon>Mucorineae</taxon>
        <taxon>Mucoraceae</taxon>
        <taxon>Mucor</taxon>
    </lineage>
</organism>
<evidence type="ECO:0000256" key="4">
    <source>
        <dbReference type="ARBA" id="ARBA00023125"/>
    </source>
</evidence>
<name>A0A162TSG0_MUCCL</name>
<comment type="caution">
    <text evidence="7">The sequence shown here is derived from an EMBL/GenBank/DDBJ whole genome shotgun (WGS) entry which is preliminary data.</text>
</comment>
<dbReference type="GO" id="GO:0005524">
    <property type="term" value="F:ATP binding"/>
    <property type="evidence" value="ECO:0007669"/>
    <property type="project" value="UniProtKB-KW"/>
</dbReference>
<dbReference type="InterPro" id="IPR036678">
    <property type="entry name" value="MutS_con_dom_sf"/>
</dbReference>
<dbReference type="InterPro" id="IPR027417">
    <property type="entry name" value="P-loop_NTPase"/>
</dbReference>
<dbReference type="GO" id="GO:0006298">
    <property type="term" value="P:mismatch repair"/>
    <property type="evidence" value="ECO:0007669"/>
    <property type="project" value="InterPro"/>
</dbReference>
<feature type="compositionally biased region" description="Basic residues" evidence="5">
    <location>
        <begin position="1"/>
        <end position="12"/>
    </location>
</feature>
<dbReference type="EMBL" id="AMYB01000002">
    <property type="protein sequence ID" value="OAD06782.1"/>
    <property type="molecule type" value="Genomic_DNA"/>
</dbReference>
<evidence type="ECO:0000256" key="1">
    <source>
        <dbReference type="ARBA" id="ARBA00006271"/>
    </source>
</evidence>
<evidence type="ECO:0000313" key="8">
    <source>
        <dbReference type="Proteomes" id="UP000077051"/>
    </source>
</evidence>
<protein>
    <recommendedName>
        <fullName evidence="6">DNA mismatch repair protein MutS core domain-containing protein</fullName>
    </recommendedName>
</protein>
<dbReference type="GO" id="GO:0140664">
    <property type="term" value="F:ATP-dependent DNA damage sensor activity"/>
    <property type="evidence" value="ECO:0007669"/>
    <property type="project" value="InterPro"/>
</dbReference>
<accession>A0A162TSG0</accession>
<dbReference type="InterPro" id="IPR045076">
    <property type="entry name" value="MutS"/>
</dbReference>
<dbReference type="InterPro" id="IPR036187">
    <property type="entry name" value="DNA_mismatch_repair_MutS_sf"/>
</dbReference>
<feature type="region of interest" description="Disordered" evidence="5">
    <location>
        <begin position="1"/>
        <end position="26"/>
    </location>
</feature>
<dbReference type="SMART" id="SM00533">
    <property type="entry name" value="MUTSd"/>
    <property type="match status" value="1"/>
</dbReference>
<evidence type="ECO:0000256" key="2">
    <source>
        <dbReference type="ARBA" id="ARBA00022741"/>
    </source>
</evidence>
<dbReference type="Pfam" id="PF05192">
    <property type="entry name" value="MutS_III"/>
    <property type="match status" value="1"/>
</dbReference>
<dbReference type="GO" id="GO:0030983">
    <property type="term" value="F:mismatched DNA binding"/>
    <property type="evidence" value="ECO:0007669"/>
    <property type="project" value="InterPro"/>
</dbReference>